<organism evidence="1 2">
    <name type="scientific">Rhizophagus irregularis</name>
    <dbReference type="NCBI Taxonomy" id="588596"/>
    <lineage>
        <taxon>Eukaryota</taxon>
        <taxon>Fungi</taxon>
        <taxon>Fungi incertae sedis</taxon>
        <taxon>Mucoromycota</taxon>
        <taxon>Glomeromycotina</taxon>
        <taxon>Glomeromycetes</taxon>
        <taxon>Glomerales</taxon>
        <taxon>Glomeraceae</taxon>
        <taxon>Rhizophagus</taxon>
    </lineage>
</organism>
<reference evidence="1 2" key="1">
    <citation type="submission" date="2015-10" db="EMBL/GenBank/DDBJ databases">
        <title>Genome analyses suggest a sexual origin of heterokaryosis in a supposedly ancient asexual fungus.</title>
        <authorList>
            <person name="Ropars J."/>
            <person name="Sedzielewska K."/>
            <person name="Noel J."/>
            <person name="Charron P."/>
            <person name="Farinelli L."/>
            <person name="Marton T."/>
            <person name="Kruger M."/>
            <person name="Pelin A."/>
            <person name="Brachmann A."/>
            <person name="Corradi N."/>
        </authorList>
    </citation>
    <scope>NUCLEOTIDE SEQUENCE [LARGE SCALE GENOMIC DNA]</scope>
    <source>
        <strain evidence="1 2">A4</strain>
    </source>
</reference>
<sequence>MERVFTENGDERRQYYDDLVTLKSRLFPLENLLYEISTHGIINLKFGSINIVRLRIQVDWIVSYTTKDKIEILMMLYEDNFQKKN</sequence>
<protein>
    <submittedName>
        <fullName evidence="1">Uncharacterized protein</fullName>
    </submittedName>
</protein>
<keyword evidence="2" id="KW-1185">Reference proteome</keyword>
<gene>
    <name evidence="1" type="ORF">RhiirA4_490553</name>
</gene>
<name>A0A2I1HVU5_9GLOM</name>
<evidence type="ECO:0000313" key="2">
    <source>
        <dbReference type="Proteomes" id="UP000234323"/>
    </source>
</evidence>
<dbReference type="Proteomes" id="UP000234323">
    <property type="component" value="Unassembled WGS sequence"/>
</dbReference>
<dbReference type="EMBL" id="LLXI01008595">
    <property type="protein sequence ID" value="PKY62977.1"/>
    <property type="molecule type" value="Genomic_DNA"/>
</dbReference>
<comment type="caution">
    <text evidence="1">The sequence shown here is derived from an EMBL/GenBank/DDBJ whole genome shotgun (WGS) entry which is preliminary data.</text>
</comment>
<dbReference type="AlphaFoldDB" id="A0A2I1HVU5"/>
<proteinExistence type="predicted"/>
<accession>A0A2I1HVU5</accession>
<evidence type="ECO:0000313" key="1">
    <source>
        <dbReference type="EMBL" id="PKY62977.1"/>
    </source>
</evidence>